<evidence type="ECO:0000256" key="1">
    <source>
        <dbReference type="ARBA" id="ARBA00022679"/>
    </source>
</evidence>
<proteinExistence type="predicted"/>
<evidence type="ECO:0000256" key="2">
    <source>
        <dbReference type="ARBA" id="ARBA00022962"/>
    </source>
</evidence>
<feature type="domain" description="Glutamine amidotransferase type-2" evidence="3">
    <location>
        <begin position="5"/>
        <end position="215"/>
    </location>
</feature>
<gene>
    <name evidence="4" type="ORF">FloV-SA2_00001</name>
</gene>
<dbReference type="Gene3D" id="3.60.20.10">
    <property type="entry name" value="Glutamine Phosphoribosylpyrophosphate, subunit 1, domain 1"/>
    <property type="match status" value="1"/>
</dbReference>
<dbReference type="PROSITE" id="PS51278">
    <property type="entry name" value="GATASE_TYPE_2"/>
    <property type="match status" value="1"/>
</dbReference>
<keyword evidence="1" id="KW-0808">Transferase</keyword>
<dbReference type="EMBL" id="PP542043">
    <property type="protein sequence ID" value="XDO01827.1"/>
    <property type="molecule type" value="Genomic_DNA"/>
</dbReference>
<dbReference type="Pfam" id="PF13537">
    <property type="entry name" value="GATase_7"/>
    <property type="match status" value="1"/>
</dbReference>
<organism evidence="4">
    <name type="scientific">Florenciella sp. virus SA2</name>
    <dbReference type="NCBI Taxonomy" id="3240092"/>
    <lineage>
        <taxon>Viruses</taxon>
    </lineage>
</organism>
<dbReference type="SUPFAM" id="SSF56235">
    <property type="entry name" value="N-terminal nucleophile aminohydrolases (Ntn hydrolases)"/>
    <property type="match status" value="1"/>
</dbReference>
<accession>A0AB39JB24</accession>
<reference evidence="4" key="1">
    <citation type="submission" date="2024-03" db="EMBL/GenBank/DDBJ databases">
        <title>Eukaryotic viruses encode the ribosomal protein eL40.</title>
        <authorList>
            <person name="Thomy J."/>
            <person name="Schvarcz C.R."/>
            <person name="McBeain K.A."/>
            <person name="Edwards K.F."/>
            <person name="Steward G.F."/>
        </authorList>
    </citation>
    <scope>NUCLEOTIDE SEQUENCE</scope>
    <source>
        <strain evidence="4">FloV-SA2</strain>
    </source>
</reference>
<protein>
    <submittedName>
        <fullName evidence="4">Amidophosphoribosyltransferase</fullName>
    </submittedName>
</protein>
<evidence type="ECO:0000313" key="4">
    <source>
        <dbReference type="EMBL" id="XDO01827.1"/>
    </source>
</evidence>
<dbReference type="InterPro" id="IPR017932">
    <property type="entry name" value="GATase_2_dom"/>
</dbReference>
<dbReference type="InterPro" id="IPR029055">
    <property type="entry name" value="Ntn_hydrolases_N"/>
</dbReference>
<dbReference type="PANTHER" id="PTHR11907">
    <property type="entry name" value="AMIDOPHOSPHORIBOSYLTRANSFERASE"/>
    <property type="match status" value="1"/>
</dbReference>
<keyword evidence="2" id="KW-0315">Glutamine amidotransferase</keyword>
<evidence type="ECO:0000259" key="3">
    <source>
        <dbReference type="PROSITE" id="PS51278"/>
    </source>
</evidence>
<dbReference type="GO" id="GO:0016740">
    <property type="term" value="F:transferase activity"/>
    <property type="evidence" value="ECO:0007669"/>
    <property type="project" value="UniProtKB-KW"/>
</dbReference>
<name>A0AB39JB24_9VIRU</name>
<sequence>MKEKCGIFGIYTCLSSDECLQNVITGLELLQHRGQESCGISYCIKDKLIIDKKIGLVKENFNKEDYYHNINSCIGHVRYSTSGNSKLNLQDKYKECQPLYGKSSLGEFYLAHNGNIPNVKMHDTQYIINFIQNSKHTSWKEILIEIIEKIPPAFCLLIITKNEIFALRDKYGIRPLCIGKDDSGNSCISSESCALQHYQYVRDVNPGEIIKCNHKGYLSLYVSPNGKANICAFEYIYFMKENSLCNGISVKSLREMLGVH</sequence>